<dbReference type="STRING" id="181874.A0A409YMA3"/>
<evidence type="ECO:0000313" key="3">
    <source>
        <dbReference type="EMBL" id="PPR03714.1"/>
    </source>
</evidence>
<keyword evidence="2" id="KW-0812">Transmembrane</keyword>
<keyword evidence="4" id="KW-1185">Reference proteome</keyword>
<feature type="transmembrane region" description="Helical" evidence="2">
    <location>
        <begin position="126"/>
        <end position="146"/>
    </location>
</feature>
<dbReference type="OrthoDB" id="2745105at2759"/>
<reference evidence="3 4" key="1">
    <citation type="journal article" date="2018" name="Evol. Lett.">
        <title>Horizontal gene cluster transfer increased hallucinogenic mushroom diversity.</title>
        <authorList>
            <person name="Reynolds H.T."/>
            <person name="Vijayakumar V."/>
            <person name="Gluck-Thaler E."/>
            <person name="Korotkin H.B."/>
            <person name="Matheny P.B."/>
            <person name="Slot J.C."/>
        </authorList>
    </citation>
    <scope>NUCLEOTIDE SEQUENCE [LARGE SCALE GENOMIC DNA]</scope>
    <source>
        <strain evidence="3 4">2629</strain>
    </source>
</reference>
<dbReference type="PANTHER" id="PTHR40465">
    <property type="entry name" value="CHROMOSOME 1, WHOLE GENOME SHOTGUN SEQUENCE"/>
    <property type="match status" value="1"/>
</dbReference>
<protein>
    <submittedName>
        <fullName evidence="3">Uncharacterized protein</fullName>
    </submittedName>
</protein>
<keyword evidence="2" id="KW-0472">Membrane</keyword>
<organism evidence="3 4">
    <name type="scientific">Panaeolus cyanescens</name>
    <dbReference type="NCBI Taxonomy" id="181874"/>
    <lineage>
        <taxon>Eukaryota</taxon>
        <taxon>Fungi</taxon>
        <taxon>Dikarya</taxon>
        <taxon>Basidiomycota</taxon>
        <taxon>Agaricomycotina</taxon>
        <taxon>Agaricomycetes</taxon>
        <taxon>Agaricomycetidae</taxon>
        <taxon>Agaricales</taxon>
        <taxon>Agaricineae</taxon>
        <taxon>Galeropsidaceae</taxon>
        <taxon>Panaeolus</taxon>
    </lineage>
</organism>
<dbReference type="Proteomes" id="UP000284842">
    <property type="component" value="Unassembled WGS sequence"/>
</dbReference>
<comment type="caution">
    <text evidence="3">The sequence shown here is derived from an EMBL/GenBank/DDBJ whole genome shotgun (WGS) entry which is preliminary data.</text>
</comment>
<name>A0A409YMA3_9AGAR</name>
<feature type="compositionally biased region" description="Basic and acidic residues" evidence="1">
    <location>
        <begin position="266"/>
        <end position="282"/>
    </location>
</feature>
<feature type="transmembrane region" description="Helical" evidence="2">
    <location>
        <begin position="96"/>
        <end position="119"/>
    </location>
</feature>
<evidence type="ECO:0000256" key="1">
    <source>
        <dbReference type="SAM" id="MobiDB-lite"/>
    </source>
</evidence>
<gene>
    <name evidence="3" type="ORF">CVT24_007435</name>
</gene>
<feature type="transmembrane region" description="Helical" evidence="2">
    <location>
        <begin position="14"/>
        <end position="39"/>
    </location>
</feature>
<dbReference type="AlphaFoldDB" id="A0A409YMA3"/>
<dbReference type="PANTHER" id="PTHR40465:SF1">
    <property type="entry name" value="DUF6534 DOMAIN-CONTAINING PROTEIN"/>
    <property type="match status" value="1"/>
</dbReference>
<keyword evidence="2" id="KW-1133">Transmembrane helix</keyword>
<accession>A0A409YMA3</accession>
<sequence>MLALETRAALDPTYGAMLVGVIFAAFFQGLLTVQAFNYFEKFPKDKLRIKCMVISLVAYCSVFDTVHLILIGRGAYVNLITDWGVVSHLPKSPVELNLHLIFTAVSVAISQTFFLARIWNFSHHNIFVLVPLVVLALTPLVLEVYITSRIAGDTLVMQYFKTGDEALAVFITSAVEQYFAGHGAGFYYIAIHFQLGRTYINALLATLNSRQSMRRMLTTHSFAPMPSNVLGSSHAELDQSKIICMVETKTETEVSIPSPTEAHPVQAKEDEGPVNRSYDIEKGPQGIQLA</sequence>
<feature type="region of interest" description="Disordered" evidence="1">
    <location>
        <begin position="253"/>
        <end position="290"/>
    </location>
</feature>
<evidence type="ECO:0000256" key="2">
    <source>
        <dbReference type="SAM" id="Phobius"/>
    </source>
</evidence>
<feature type="transmembrane region" description="Helical" evidence="2">
    <location>
        <begin position="51"/>
        <end position="76"/>
    </location>
</feature>
<evidence type="ECO:0000313" key="4">
    <source>
        <dbReference type="Proteomes" id="UP000284842"/>
    </source>
</evidence>
<dbReference type="InParanoid" id="A0A409YMA3"/>
<proteinExistence type="predicted"/>
<dbReference type="EMBL" id="NHTK01001030">
    <property type="protein sequence ID" value="PPR03714.1"/>
    <property type="molecule type" value="Genomic_DNA"/>
</dbReference>